<organism evidence="16 17">
    <name type="scientific">Candida verbasci</name>
    <dbReference type="NCBI Taxonomy" id="1227364"/>
    <lineage>
        <taxon>Eukaryota</taxon>
        <taxon>Fungi</taxon>
        <taxon>Dikarya</taxon>
        <taxon>Ascomycota</taxon>
        <taxon>Saccharomycotina</taxon>
        <taxon>Pichiomycetes</taxon>
        <taxon>Debaryomycetaceae</taxon>
        <taxon>Candida/Lodderomyces clade</taxon>
        <taxon>Candida</taxon>
    </lineage>
</organism>
<dbReference type="Gene3D" id="3.40.30.10">
    <property type="entry name" value="Glutaredoxin"/>
    <property type="match status" value="1"/>
</dbReference>
<evidence type="ECO:0000256" key="9">
    <source>
        <dbReference type="ARBA" id="ARBA00023136"/>
    </source>
</evidence>
<dbReference type="PROSITE" id="PS50405">
    <property type="entry name" value="GST_CTER"/>
    <property type="match status" value="1"/>
</dbReference>
<dbReference type="Gene3D" id="3.90.550.10">
    <property type="entry name" value="Spore Coat Polysaccharide Biosynthesis Protein SpsA, Chain A"/>
    <property type="match status" value="1"/>
</dbReference>
<evidence type="ECO:0000256" key="10">
    <source>
        <dbReference type="ARBA" id="ARBA00037964"/>
    </source>
</evidence>
<evidence type="ECO:0000256" key="6">
    <source>
        <dbReference type="ARBA" id="ARBA00022968"/>
    </source>
</evidence>
<keyword evidence="5 11" id="KW-0648">Protein biosynthesis</keyword>
<dbReference type="InterPro" id="IPR036433">
    <property type="entry name" value="EF1B_G_C_sf"/>
</dbReference>
<dbReference type="InterPro" id="IPR010987">
    <property type="entry name" value="Glutathione-S-Trfase_C-like"/>
</dbReference>
<evidence type="ECO:0000256" key="8">
    <source>
        <dbReference type="ARBA" id="ARBA00023034"/>
    </source>
</evidence>
<dbReference type="SUPFAM" id="SSF52833">
    <property type="entry name" value="Thioredoxin-like"/>
    <property type="match status" value="1"/>
</dbReference>
<comment type="pathway">
    <text evidence="2">Protein biosynthesis; polypeptide chain elongation.</text>
</comment>
<dbReference type="InterPro" id="IPR040079">
    <property type="entry name" value="Glutathione_S-Trfase"/>
</dbReference>
<evidence type="ECO:0000256" key="11">
    <source>
        <dbReference type="PROSITE-ProRule" id="PRU00519"/>
    </source>
</evidence>
<sequence>MSEVLYVTQQIRSLLPKALVKYFKLDIKLSDKDDSYHKYFTLNKIPAFIGKKGFKLHEIIAIVIYLINEAEPNSKLLGKNGAEYAQILKWLSFANTELMPTEANIFKPLTGQSPFNKKQIDDNSQYLTKILQVFESRLIEFTYLVGERITLADLFATTLFVRGFDFLYGEEWRKQYPGITRWFKTIIKSPILNEFLGDYKFIDKPVEAPKKEKKEKVKEPKQQSVAKKEAKPDKEVSEEPPAAPKPKHPLEALGKPKTPLDEWKRVYSNEETRETAIPWFWKNMYDPEEWSLYKVDYKYNDELTLTFMSNNLVGGFFNRLSASTKYMFGCMVVYGENNNNGITGAFLVRGQDYKPAFDVAPDWESYEFTKLDGSKEDVQKFVNNMLAWDEPVVVNGESREIADGKNYYINYIRRRPLALIAPISLILIIYFYFFASSTSFKKQNKYDYNKKSNSWFNYNNKNKDSIILKNLPNNHISHYDLNKLTVSPNALMNREEILILTPMSRFLSQYWDNLLKLDYDHSLISLGFIFPRTKEGDDALKSLEHQLKKSQNEKKLNFKKITLLRQDSNSLESQSEKDRHALSVQKERRSMMALARNSLLFTTIAPSTSWVLWLDSDIVETPTSLIQDLTAHNKPVLSANVYQKYYDDANKLNIRPYDYNNWVESDEGLKLANNMDDEEIIVEGYAEMATYRPLMAHFYEEKGDVNTEMQLDGVGGGTVLVKADVHRDGAMFPSFPFYHLIETEGFAKMAKRLGYEVFGLPNYLVYHFNE</sequence>
<dbReference type="InterPro" id="IPR036282">
    <property type="entry name" value="Glutathione-S-Trfase_C_sf"/>
</dbReference>
<evidence type="ECO:0000256" key="1">
    <source>
        <dbReference type="ARBA" id="ARBA00004323"/>
    </source>
</evidence>
<dbReference type="EMBL" id="CANTUO010000002">
    <property type="protein sequence ID" value="CAI5758246.1"/>
    <property type="molecule type" value="Genomic_DNA"/>
</dbReference>
<dbReference type="SUPFAM" id="SSF89942">
    <property type="entry name" value="eEF1-gamma domain"/>
    <property type="match status" value="1"/>
</dbReference>
<dbReference type="FunFam" id="1.20.1050.10:FF:000006">
    <property type="entry name" value="Elongation factor 1 gamma"/>
    <property type="match status" value="1"/>
</dbReference>
<gene>
    <name evidence="16" type="ORF">CANVERA_P2759</name>
</gene>
<proteinExistence type="inferred from homology"/>
<dbReference type="OrthoDB" id="2405412at2759"/>
<keyword evidence="3 13" id="KW-0812">Transmembrane</keyword>
<feature type="domain" description="EF-1-gamma C-terminal" evidence="14">
    <location>
        <begin position="246"/>
        <end position="408"/>
    </location>
</feature>
<dbReference type="PANTHER" id="PTHR43083:SF6">
    <property type="entry name" value="MANNAN POLYMERASE COMPLEXES SUBUNIT MNN9"/>
    <property type="match status" value="1"/>
</dbReference>
<dbReference type="SMART" id="SM01183">
    <property type="entry name" value="EF1G"/>
    <property type="match status" value="1"/>
</dbReference>
<feature type="domain" description="GST C-terminal" evidence="15">
    <location>
        <begin position="80"/>
        <end position="206"/>
    </location>
</feature>
<dbReference type="GO" id="GO:0000032">
    <property type="term" value="P:cell wall mannoprotein biosynthetic process"/>
    <property type="evidence" value="ECO:0007669"/>
    <property type="project" value="TreeGrafter"/>
</dbReference>
<dbReference type="InterPro" id="IPR029044">
    <property type="entry name" value="Nucleotide-diphossugar_trans"/>
</dbReference>
<name>A0A9W4XGT5_9ASCO</name>
<dbReference type="PROSITE" id="PS50040">
    <property type="entry name" value="EF1G_C"/>
    <property type="match status" value="1"/>
</dbReference>
<dbReference type="InterPro" id="IPR001662">
    <property type="entry name" value="EF1B_G_C"/>
</dbReference>
<comment type="subcellular location">
    <subcellularLocation>
        <location evidence="1">Golgi apparatus membrane</location>
        <topology evidence="1">Single-pass type II membrane protein</topology>
    </subcellularLocation>
</comment>
<dbReference type="FunFam" id="3.90.550.10:FF:000017">
    <property type="entry name" value="Mannan polymerase II complex ANP1 subunit"/>
    <property type="match status" value="1"/>
</dbReference>
<dbReference type="SUPFAM" id="SSF47616">
    <property type="entry name" value="GST C-terminal domain-like"/>
    <property type="match status" value="1"/>
</dbReference>
<dbReference type="Gene3D" id="3.30.70.1010">
    <property type="entry name" value="Translation elongation factor EF1B, gamma chain, conserved domain"/>
    <property type="match status" value="1"/>
</dbReference>
<evidence type="ECO:0000313" key="17">
    <source>
        <dbReference type="Proteomes" id="UP001152885"/>
    </source>
</evidence>
<feature type="transmembrane region" description="Helical" evidence="13">
    <location>
        <begin position="417"/>
        <end position="435"/>
    </location>
</feature>
<evidence type="ECO:0000256" key="13">
    <source>
        <dbReference type="SAM" id="Phobius"/>
    </source>
</evidence>
<evidence type="ECO:0000256" key="12">
    <source>
        <dbReference type="SAM" id="MobiDB-lite"/>
    </source>
</evidence>
<evidence type="ECO:0000259" key="15">
    <source>
        <dbReference type="PROSITE" id="PS50405"/>
    </source>
</evidence>
<dbReference type="GO" id="GO:0000136">
    <property type="term" value="C:mannan polymerase complex"/>
    <property type="evidence" value="ECO:0007669"/>
    <property type="project" value="TreeGrafter"/>
</dbReference>
<protein>
    <submittedName>
        <fullName evidence="16">Uncharacterized protein</fullName>
    </submittedName>
</protein>
<keyword evidence="4 11" id="KW-0251">Elongation factor</keyword>
<feature type="compositionally biased region" description="Basic and acidic residues" evidence="12">
    <location>
        <begin position="211"/>
        <end position="237"/>
    </location>
</feature>
<feature type="region of interest" description="Disordered" evidence="12">
    <location>
        <begin position="211"/>
        <end position="256"/>
    </location>
</feature>
<evidence type="ECO:0000256" key="4">
    <source>
        <dbReference type="ARBA" id="ARBA00022768"/>
    </source>
</evidence>
<dbReference type="Pfam" id="PF00043">
    <property type="entry name" value="GST_C"/>
    <property type="match status" value="1"/>
</dbReference>
<dbReference type="FunFam" id="3.40.30.10:FF:000142">
    <property type="entry name" value="Elongation factor 1 gamma"/>
    <property type="match status" value="1"/>
</dbReference>
<dbReference type="Pfam" id="PF03452">
    <property type="entry name" value="Anp1"/>
    <property type="match status" value="1"/>
</dbReference>
<keyword evidence="7 13" id="KW-1133">Transmembrane helix</keyword>
<dbReference type="GO" id="GO:0005085">
    <property type="term" value="F:guanyl-nucleotide exchange factor activity"/>
    <property type="evidence" value="ECO:0007669"/>
    <property type="project" value="UniProtKB-ARBA"/>
</dbReference>
<dbReference type="InterPro" id="IPR036249">
    <property type="entry name" value="Thioredoxin-like_sf"/>
</dbReference>
<dbReference type="Proteomes" id="UP001152885">
    <property type="component" value="Unassembled WGS sequence"/>
</dbReference>
<dbReference type="GO" id="GO:0003746">
    <property type="term" value="F:translation elongation factor activity"/>
    <property type="evidence" value="ECO:0007669"/>
    <property type="project" value="UniProtKB-UniRule"/>
</dbReference>
<dbReference type="CDD" id="cd03181">
    <property type="entry name" value="GST_C_EF1Bgamma_like"/>
    <property type="match status" value="1"/>
</dbReference>
<keyword evidence="8" id="KW-0333">Golgi apparatus</keyword>
<dbReference type="SFLD" id="SFLDS00019">
    <property type="entry name" value="Glutathione_Transferase_(cytos"/>
    <property type="match status" value="1"/>
</dbReference>
<evidence type="ECO:0000256" key="7">
    <source>
        <dbReference type="ARBA" id="ARBA00022989"/>
    </source>
</evidence>
<evidence type="ECO:0000313" key="16">
    <source>
        <dbReference type="EMBL" id="CAI5758246.1"/>
    </source>
</evidence>
<evidence type="ECO:0000256" key="3">
    <source>
        <dbReference type="ARBA" id="ARBA00022692"/>
    </source>
</evidence>
<reference evidence="16" key="1">
    <citation type="submission" date="2022-12" db="EMBL/GenBank/DDBJ databases">
        <authorList>
            <person name="Brejova B."/>
        </authorList>
    </citation>
    <scope>NUCLEOTIDE SEQUENCE</scope>
</reference>
<dbReference type="FunFam" id="3.30.70.1010:FF:000001">
    <property type="entry name" value="Elongation factor 1-gamma 1"/>
    <property type="match status" value="1"/>
</dbReference>
<keyword evidence="9 13" id="KW-0472">Membrane</keyword>
<evidence type="ECO:0000259" key="14">
    <source>
        <dbReference type="PROSITE" id="PS50040"/>
    </source>
</evidence>
<dbReference type="Gene3D" id="1.20.1050.10">
    <property type="match status" value="1"/>
</dbReference>
<keyword evidence="6" id="KW-0735">Signal-anchor</keyword>
<comment type="similarity">
    <text evidence="10">Belongs to the ANP1/MMN9/VAN1 family.</text>
</comment>
<dbReference type="AlphaFoldDB" id="A0A9W4XGT5"/>
<dbReference type="InterPro" id="IPR052086">
    <property type="entry name" value="Mannan_Polymerase_Subunit"/>
</dbReference>
<dbReference type="GO" id="GO:0000009">
    <property type="term" value="F:alpha-1,6-mannosyltransferase activity"/>
    <property type="evidence" value="ECO:0007669"/>
    <property type="project" value="TreeGrafter"/>
</dbReference>
<accession>A0A9W4XGT5</accession>
<evidence type="ECO:0000256" key="5">
    <source>
        <dbReference type="ARBA" id="ARBA00022917"/>
    </source>
</evidence>
<keyword evidence="17" id="KW-1185">Reference proteome</keyword>
<dbReference type="InterPro" id="IPR004046">
    <property type="entry name" value="GST_C"/>
</dbReference>
<dbReference type="SUPFAM" id="SSF53448">
    <property type="entry name" value="Nucleotide-diphospho-sugar transferases"/>
    <property type="match status" value="1"/>
</dbReference>
<dbReference type="Pfam" id="PF00647">
    <property type="entry name" value="EF1G"/>
    <property type="match status" value="1"/>
</dbReference>
<evidence type="ECO:0000256" key="2">
    <source>
        <dbReference type="ARBA" id="ARBA00004815"/>
    </source>
</evidence>
<dbReference type="GO" id="GO:0006487">
    <property type="term" value="P:protein N-linked glycosylation"/>
    <property type="evidence" value="ECO:0007669"/>
    <property type="project" value="TreeGrafter"/>
</dbReference>
<comment type="caution">
    <text evidence="16">The sequence shown here is derived from an EMBL/GenBank/DDBJ whole genome shotgun (WGS) entry which is preliminary data.</text>
</comment>
<dbReference type="PANTHER" id="PTHR43083">
    <property type="entry name" value="MANNAN POLYMERASE II"/>
    <property type="match status" value="1"/>
</dbReference>